<proteinExistence type="inferred from homology"/>
<feature type="transmembrane region" description="Helical" evidence="11">
    <location>
        <begin position="335"/>
        <end position="356"/>
    </location>
</feature>
<evidence type="ECO:0000256" key="2">
    <source>
        <dbReference type="ARBA" id="ARBA00005551"/>
    </source>
</evidence>
<dbReference type="InterPro" id="IPR038770">
    <property type="entry name" value="Na+/solute_symporter_sf"/>
</dbReference>
<gene>
    <name evidence="13" type="primary">napA</name>
    <name evidence="13" type="ORF">bsdE14_07000</name>
</gene>
<evidence type="ECO:0000256" key="8">
    <source>
        <dbReference type="ARBA" id="ARBA00023065"/>
    </source>
</evidence>
<accession>A0ABQ5N2K8</accession>
<evidence type="ECO:0000256" key="5">
    <source>
        <dbReference type="ARBA" id="ARBA00022692"/>
    </source>
</evidence>
<keyword evidence="6 11" id="KW-1133">Transmembrane helix</keyword>
<feature type="transmembrane region" description="Helical" evidence="11">
    <location>
        <begin position="145"/>
        <end position="168"/>
    </location>
</feature>
<dbReference type="PANTHER" id="PTHR43562">
    <property type="entry name" value="NAPA-TYPE SODIUM/HYDROGEN ANTIPORTER"/>
    <property type="match status" value="1"/>
</dbReference>
<sequence length="392" mass="41441">MHQIYLDLAIILISTKIGGMLSNKFKMPSVLGALIAGVLIGPSVLNIVQDSEGLKLLSNLGVVMLMFLAGMETDLNELKKAGLSSFLIAMGGVIVPFIFGTLCAYGFFSDFYENIFIGVILTATSVSISVETLNELGKLKTRAGMNILGAAVIDDIIGLIIVSFVLSLAQTAKTGGSGGIGTVMLMVSVKVIIFCIVSVIVIVFLPRLLNILAEKERNFSMLTIIAISLGLTFAFIAEELGIAAITGAYVCGLVISAVNKKETIVHKVKNISSYFLTPVFFASIGLATNIKSINTSMLLLSILLLLTAVLGKVFGCGIVAKLYGMSNGEAIQIGAGMVSRGEVALITTNLGLQAGIITENLYIPTLIVVVVTTLITPILLKMAFSYKVKQTT</sequence>
<comment type="caution">
    <text evidence="13">The sequence shown here is derived from an EMBL/GenBank/DDBJ whole genome shotgun (WGS) entry which is preliminary data.</text>
</comment>
<keyword evidence="9 11" id="KW-0472">Membrane</keyword>
<dbReference type="Gene3D" id="1.20.1530.20">
    <property type="match status" value="1"/>
</dbReference>
<keyword evidence="3" id="KW-0813">Transport</keyword>
<evidence type="ECO:0000259" key="12">
    <source>
        <dbReference type="Pfam" id="PF00999"/>
    </source>
</evidence>
<comment type="subcellular location">
    <subcellularLocation>
        <location evidence="1">Membrane</location>
        <topology evidence="1">Multi-pass membrane protein</topology>
    </subcellularLocation>
</comment>
<dbReference type="InterPro" id="IPR006153">
    <property type="entry name" value="Cation/H_exchanger_TM"/>
</dbReference>
<feature type="transmembrane region" description="Helical" evidence="11">
    <location>
        <begin position="218"/>
        <end position="236"/>
    </location>
</feature>
<keyword evidence="7" id="KW-0915">Sodium</keyword>
<feature type="domain" description="Cation/H+ exchanger transmembrane" evidence="12">
    <location>
        <begin position="14"/>
        <end position="381"/>
    </location>
</feature>
<feature type="transmembrane region" description="Helical" evidence="11">
    <location>
        <begin position="54"/>
        <end position="71"/>
    </location>
</feature>
<reference evidence="13 14" key="1">
    <citation type="journal article" date="2024" name="Int. J. Syst. Evol. Microbiol.">
        <title>Clostridium omnivorum sp. nov., isolated from anoxic soil under the treatment of reductive soil disinfestation.</title>
        <authorList>
            <person name="Ueki A."/>
            <person name="Tonouchi A."/>
            <person name="Kaku N."/>
            <person name="Honma S."/>
            <person name="Ueki K."/>
        </authorList>
    </citation>
    <scope>NUCLEOTIDE SEQUENCE [LARGE SCALE GENOMIC DNA]</scope>
    <source>
        <strain evidence="13 14">E14</strain>
    </source>
</reference>
<dbReference type="EMBL" id="BRXR01000001">
    <property type="protein sequence ID" value="GLC29290.1"/>
    <property type="molecule type" value="Genomic_DNA"/>
</dbReference>
<comment type="similarity">
    <text evidence="2">Belongs to the monovalent cation:proton antiporter 2 (CPA2) transporter (TC 2.A.37) family.</text>
</comment>
<keyword evidence="8" id="KW-0406">Ion transport</keyword>
<evidence type="ECO:0000256" key="7">
    <source>
        <dbReference type="ARBA" id="ARBA00023053"/>
    </source>
</evidence>
<dbReference type="RefSeq" id="WP_264848581.1">
    <property type="nucleotide sequence ID" value="NZ_BRXR01000001.1"/>
</dbReference>
<evidence type="ECO:0000256" key="4">
    <source>
        <dbReference type="ARBA" id="ARBA00022449"/>
    </source>
</evidence>
<keyword evidence="5 11" id="KW-0812">Transmembrane</keyword>
<dbReference type="Proteomes" id="UP001208567">
    <property type="component" value="Unassembled WGS sequence"/>
</dbReference>
<evidence type="ECO:0000313" key="14">
    <source>
        <dbReference type="Proteomes" id="UP001208567"/>
    </source>
</evidence>
<evidence type="ECO:0000256" key="9">
    <source>
        <dbReference type="ARBA" id="ARBA00023136"/>
    </source>
</evidence>
<dbReference type="Pfam" id="PF00999">
    <property type="entry name" value="Na_H_Exchanger"/>
    <property type="match status" value="1"/>
</dbReference>
<feature type="transmembrane region" description="Helical" evidence="11">
    <location>
        <begin position="83"/>
        <end position="108"/>
    </location>
</feature>
<evidence type="ECO:0000256" key="3">
    <source>
        <dbReference type="ARBA" id="ARBA00022448"/>
    </source>
</evidence>
<feature type="transmembrane region" description="Helical" evidence="11">
    <location>
        <begin position="242"/>
        <end position="259"/>
    </location>
</feature>
<evidence type="ECO:0000256" key="1">
    <source>
        <dbReference type="ARBA" id="ARBA00004141"/>
    </source>
</evidence>
<feature type="transmembrane region" description="Helical" evidence="11">
    <location>
        <begin position="362"/>
        <end position="380"/>
    </location>
</feature>
<feature type="transmembrane region" description="Helical" evidence="11">
    <location>
        <begin position="30"/>
        <end position="48"/>
    </location>
</feature>
<protein>
    <submittedName>
        <fullName evidence="13">Potassium transporter</fullName>
    </submittedName>
</protein>
<keyword evidence="10" id="KW-0739">Sodium transport</keyword>
<organism evidence="13 14">
    <name type="scientific">Clostridium omnivorum</name>
    <dbReference type="NCBI Taxonomy" id="1604902"/>
    <lineage>
        <taxon>Bacteria</taxon>
        <taxon>Bacillati</taxon>
        <taxon>Bacillota</taxon>
        <taxon>Clostridia</taxon>
        <taxon>Eubacteriales</taxon>
        <taxon>Clostridiaceae</taxon>
        <taxon>Clostridium</taxon>
    </lineage>
</organism>
<evidence type="ECO:0000256" key="11">
    <source>
        <dbReference type="SAM" id="Phobius"/>
    </source>
</evidence>
<dbReference type="PANTHER" id="PTHR43562:SF3">
    <property type="entry name" value="SODIUM ION_PROTON EXCHANGER (EUROFUNG)"/>
    <property type="match status" value="1"/>
</dbReference>
<feature type="transmembrane region" description="Helical" evidence="11">
    <location>
        <begin position="296"/>
        <end position="323"/>
    </location>
</feature>
<evidence type="ECO:0000256" key="10">
    <source>
        <dbReference type="ARBA" id="ARBA00023201"/>
    </source>
</evidence>
<evidence type="ECO:0000256" key="6">
    <source>
        <dbReference type="ARBA" id="ARBA00022989"/>
    </source>
</evidence>
<name>A0ABQ5N2K8_9CLOT</name>
<feature type="transmembrane region" description="Helical" evidence="11">
    <location>
        <begin position="180"/>
        <end position="206"/>
    </location>
</feature>
<evidence type="ECO:0000313" key="13">
    <source>
        <dbReference type="EMBL" id="GLC29290.1"/>
    </source>
</evidence>
<feature type="transmembrane region" description="Helical" evidence="11">
    <location>
        <begin position="271"/>
        <end position="290"/>
    </location>
</feature>
<keyword evidence="14" id="KW-1185">Reference proteome</keyword>
<keyword evidence="4" id="KW-0050">Antiport</keyword>